<evidence type="ECO:0000313" key="2">
    <source>
        <dbReference type="Proteomes" id="UP000533533"/>
    </source>
</evidence>
<keyword evidence="2" id="KW-1185">Reference proteome</keyword>
<protein>
    <submittedName>
        <fullName evidence="1">Uncharacterized protein</fullName>
    </submittedName>
</protein>
<dbReference type="Proteomes" id="UP000533533">
    <property type="component" value="Unassembled WGS sequence"/>
</dbReference>
<organism evidence="1 2">
    <name type="scientific">Paraburkholderia silvatlantica</name>
    <dbReference type="NCBI Taxonomy" id="321895"/>
    <lineage>
        <taxon>Bacteria</taxon>
        <taxon>Pseudomonadati</taxon>
        <taxon>Pseudomonadota</taxon>
        <taxon>Betaproteobacteria</taxon>
        <taxon>Burkholderiales</taxon>
        <taxon>Burkholderiaceae</taxon>
        <taxon>Paraburkholderia</taxon>
    </lineage>
</organism>
<name>A0ABR6FUG7_9BURK</name>
<accession>A0ABR6FUG7</accession>
<reference evidence="1 2" key="1">
    <citation type="submission" date="2020-08" db="EMBL/GenBank/DDBJ databases">
        <title>Genomic Encyclopedia of Type Strains, Phase IV (KMG-V): Genome sequencing to study the core and pangenomes of soil and plant-associated prokaryotes.</title>
        <authorList>
            <person name="Whitman W."/>
        </authorList>
    </citation>
    <scope>NUCLEOTIDE SEQUENCE [LARGE SCALE GENOMIC DNA]</scope>
    <source>
        <strain evidence="1 2">SRMrh-85</strain>
    </source>
</reference>
<sequence length="63" mass="6821">MKRRFLAEPPAGARAPRPGLARTATVWVFFAAVPFVPARLDAPLAHDAQREELVAGFHAPSLT</sequence>
<gene>
    <name evidence="1" type="ORF">FHX59_004898</name>
</gene>
<dbReference type="EMBL" id="JACHVZ010000014">
    <property type="protein sequence ID" value="MBB2930435.1"/>
    <property type="molecule type" value="Genomic_DNA"/>
</dbReference>
<evidence type="ECO:0000313" key="1">
    <source>
        <dbReference type="EMBL" id="MBB2930435.1"/>
    </source>
</evidence>
<proteinExistence type="predicted"/>
<comment type="caution">
    <text evidence="1">The sequence shown here is derived from an EMBL/GenBank/DDBJ whole genome shotgun (WGS) entry which is preliminary data.</text>
</comment>